<evidence type="ECO:0000313" key="4">
    <source>
        <dbReference type="Proteomes" id="UP000583929"/>
    </source>
</evidence>
<dbReference type="SUPFAM" id="SSF56219">
    <property type="entry name" value="DNase I-like"/>
    <property type="match status" value="1"/>
</dbReference>
<name>A0A7J6HQ05_CANSA</name>
<dbReference type="InterPro" id="IPR002156">
    <property type="entry name" value="RNaseH_domain"/>
</dbReference>
<evidence type="ECO:0000313" key="3">
    <source>
        <dbReference type="EMBL" id="KAF4396410.1"/>
    </source>
</evidence>
<evidence type="ECO:0000256" key="1">
    <source>
        <dbReference type="SAM" id="MobiDB-lite"/>
    </source>
</evidence>
<feature type="compositionally biased region" description="Pro residues" evidence="1">
    <location>
        <begin position="376"/>
        <end position="385"/>
    </location>
</feature>
<proteinExistence type="predicted"/>
<evidence type="ECO:0000259" key="2">
    <source>
        <dbReference type="Pfam" id="PF13456"/>
    </source>
</evidence>
<gene>
    <name evidence="3" type="ORF">G4B88_019210</name>
</gene>
<keyword evidence="4" id="KW-1185">Reference proteome</keyword>
<organism evidence="3 4">
    <name type="scientific">Cannabis sativa</name>
    <name type="common">Hemp</name>
    <name type="synonym">Marijuana</name>
    <dbReference type="NCBI Taxonomy" id="3483"/>
    <lineage>
        <taxon>Eukaryota</taxon>
        <taxon>Viridiplantae</taxon>
        <taxon>Streptophyta</taxon>
        <taxon>Embryophyta</taxon>
        <taxon>Tracheophyta</taxon>
        <taxon>Spermatophyta</taxon>
        <taxon>Magnoliopsida</taxon>
        <taxon>eudicotyledons</taxon>
        <taxon>Gunneridae</taxon>
        <taxon>Pentapetalae</taxon>
        <taxon>rosids</taxon>
        <taxon>fabids</taxon>
        <taxon>Rosales</taxon>
        <taxon>Cannabaceae</taxon>
        <taxon>Cannabis</taxon>
    </lineage>
</organism>
<reference evidence="3 4" key="1">
    <citation type="journal article" date="2020" name="bioRxiv">
        <title>Sequence and annotation of 42 cannabis genomes reveals extensive copy number variation in cannabinoid synthesis and pathogen resistance genes.</title>
        <authorList>
            <person name="Mckernan K.J."/>
            <person name="Helbert Y."/>
            <person name="Kane L.T."/>
            <person name="Ebling H."/>
            <person name="Zhang L."/>
            <person name="Liu B."/>
            <person name="Eaton Z."/>
            <person name="Mclaughlin S."/>
            <person name="Kingan S."/>
            <person name="Baybayan P."/>
            <person name="Concepcion G."/>
            <person name="Jordan M."/>
            <person name="Riva A."/>
            <person name="Barbazuk W."/>
            <person name="Harkins T."/>
        </authorList>
    </citation>
    <scope>NUCLEOTIDE SEQUENCE [LARGE SCALE GENOMIC DNA]</scope>
    <source>
        <strain evidence="4">cv. Jamaican Lion 4</strain>
        <tissue evidence="3">Leaf</tissue>
    </source>
</reference>
<sequence length="903" mass="101731">MFHRRLLSSSPFFGVCVRPWSSSPCGGGKESVSSTLMVDLALHELGKASIEDPLSNTALDNTKLGNPIPSAPPWTIICPTQLGDPYSLIRTPRFVLGATAISICIIASPDMKNLFPYLDFPLETLISVRSFYIKDFVASHKVQFTQYPHQFIPFIVPIRNLHIPLTTQSHPAHPPDPPSACSPYWSQPFVPMEELTKTLSANLNLIEIETKIHSFTEPSELPEDENREEPSAFLAVKLLTTCHFNPEAFKKRLKEMWPEHFSINVLEKEPNFFTVEFGCFGDRRRVLIGQPWHFDFKLIVMSPLEAGSVVTTDMLTSTPFWIQVSEFLAKCDSSSAPPLLQYDHTLGAKICITSNPFYIASTRTRLSPHVSNPVSLAPPPNPRPPTNQIISEPPYNDPSSEYGVQYFHQPRTTPVGCYMTQVPQNTSFIRDLYGANTSPSFSAWPNSGNVVDLDSPSQSHRPALPLPYPIINDQNAHINNNMSLPEQVATSNPIVASPTITNAMNTTDTTGYTVPVSQAFATIMADLNANQPLHFTIGSSFSPATASPSVCLLHRIGSTIHNSPWLVVGDFNDYLNSHDKIGGDTSRAPSTQFCNFLDSFTLHDIKYTGHPFTWTNKPGQQSHTQEHIDWAISNAEWDSLFPKHHLLHEDYFGSDHRPLILNLHHLPASQNHNNWFFFDKLWMDELDFEDCLLQAWSFNHHSNTTDPIANLAGKLKQCLMHLTKWKKSLGPSISSKIREIQYNLKQSWHCRNEYLHHQKLTVPALVIQTTSDYLNLYQQNNTHLATPGFHPSSSAAATHEDPPTFNLKLSVDAAQNINSNMTGFGMALFNNKVLVDYIYSEASHHLLLNRYTKDIRNFLSYIPNAKLIHISREHNEEAHRLAKFALGLVQEVYWKDHNFICNL</sequence>
<dbReference type="Proteomes" id="UP000583929">
    <property type="component" value="Unassembled WGS sequence"/>
</dbReference>
<dbReference type="PANTHER" id="PTHR33710:SF62">
    <property type="entry name" value="DUF4283 DOMAIN PROTEIN"/>
    <property type="match status" value="1"/>
</dbReference>
<dbReference type="Gene3D" id="3.60.10.10">
    <property type="entry name" value="Endonuclease/exonuclease/phosphatase"/>
    <property type="match status" value="1"/>
</dbReference>
<dbReference type="PANTHER" id="PTHR33710">
    <property type="entry name" value="BNAC02G09200D PROTEIN"/>
    <property type="match status" value="1"/>
</dbReference>
<feature type="region of interest" description="Disordered" evidence="1">
    <location>
        <begin position="370"/>
        <end position="395"/>
    </location>
</feature>
<dbReference type="GO" id="GO:0004523">
    <property type="term" value="F:RNA-DNA hybrid ribonuclease activity"/>
    <property type="evidence" value="ECO:0007669"/>
    <property type="project" value="InterPro"/>
</dbReference>
<dbReference type="Pfam" id="PF13456">
    <property type="entry name" value="RVT_3"/>
    <property type="match status" value="1"/>
</dbReference>
<protein>
    <recommendedName>
        <fullName evidence="2">RNase H type-1 domain-containing protein</fullName>
    </recommendedName>
</protein>
<comment type="caution">
    <text evidence="3">The sequence shown here is derived from an EMBL/GenBank/DDBJ whole genome shotgun (WGS) entry which is preliminary data.</text>
</comment>
<feature type="domain" description="RNase H type-1" evidence="2">
    <location>
        <begin position="831"/>
        <end position="885"/>
    </location>
</feature>
<dbReference type="InterPro" id="IPR036691">
    <property type="entry name" value="Endo/exonu/phosph_ase_sf"/>
</dbReference>
<accession>A0A7J6HQ05</accession>
<dbReference type="GO" id="GO:0003676">
    <property type="term" value="F:nucleic acid binding"/>
    <property type="evidence" value="ECO:0007669"/>
    <property type="project" value="InterPro"/>
</dbReference>
<dbReference type="AlphaFoldDB" id="A0A7J6HQ05"/>
<dbReference type="EMBL" id="JAATIQ010000036">
    <property type="protein sequence ID" value="KAF4396410.1"/>
    <property type="molecule type" value="Genomic_DNA"/>
</dbReference>